<dbReference type="Gene3D" id="2.130.10.10">
    <property type="entry name" value="YVTN repeat-like/Quinoprotein amine dehydrogenase"/>
    <property type="match status" value="1"/>
</dbReference>
<evidence type="ECO:0000313" key="2">
    <source>
        <dbReference type="EMBL" id="RJO74204.1"/>
    </source>
</evidence>
<dbReference type="Proteomes" id="UP000266677">
    <property type="component" value="Unassembled WGS sequence"/>
</dbReference>
<gene>
    <name evidence="2" type="ORF">D5S18_18295</name>
</gene>
<feature type="region of interest" description="Disordered" evidence="1">
    <location>
        <begin position="16"/>
        <end position="36"/>
    </location>
</feature>
<keyword evidence="3" id="KW-1185">Reference proteome</keyword>
<accession>A0A3A4KMK1</accession>
<dbReference type="AlphaFoldDB" id="A0A3A4KMK1"/>
<sequence>MLAAVALTVAVAGCSSSGKDTMETREPATAAAAPVPTAQPAGQLIASGPVGALLAEAGTGQLAALDGSTLTLFDTAAQPPAARTVPLPARGAGLSQGRPGELLIPIPEAVLRVDVASARVDRIPVPGDARSVLRRDEDLLVGGADGAVRVLGPDNAVRHTLSGLASADALAAVGPRVAVLDRRQSALVELDLTKNKLGLALRAGDGATNLISDTRGRLLAVNTEYSELLVYTPGPLVLRQRFPVGSSPYAIAYDQRSDTVWVTCTQTNEIVGFDLSTGIPREVGRYPTVRQPNSVTVDERTGDLFVGSATGDGLARIRADQRKRGQ</sequence>
<protein>
    <recommendedName>
        <fullName evidence="4">YncE family protein</fullName>
    </recommendedName>
</protein>
<organism evidence="2 3">
    <name type="scientific">Nocardia panacis</name>
    <dbReference type="NCBI Taxonomy" id="2340916"/>
    <lineage>
        <taxon>Bacteria</taxon>
        <taxon>Bacillati</taxon>
        <taxon>Actinomycetota</taxon>
        <taxon>Actinomycetes</taxon>
        <taxon>Mycobacteriales</taxon>
        <taxon>Nocardiaceae</taxon>
        <taxon>Nocardia</taxon>
    </lineage>
</organism>
<dbReference type="InterPro" id="IPR015943">
    <property type="entry name" value="WD40/YVTN_repeat-like_dom_sf"/>
</dbReference>
<dbReference type="EMBL" id="QZFU01000020">
    <property type="protein sequence ID" value="RJO74204.1"/>
    <property type="molecule type" value="Genomic_DNA"/>
</dbReference>
<dbReference type="OrthoDB" id="4446106at2"/>
<evidence type="ECO:0000313" key="3">
    <source>
        <dbReference type="Proteomes" id="UP000266677"/>
    </source>
</evidence>
<proteinExistence type="predicted"/>
<reference evidence="2 3" key="1">
    <citation type="submission" date="2018-09" db="EMBL/GenBank/DDBJ databases">
        <title>YIM PH21274 draft genome.</title>
        <authorList>
            <person name="Miao C."/>
        </authorList>
    </citation>
    <scope>NUCLEOTIDE SEQUENCE [LARGE SCALE GENOMIC DNA]</scope>
    <source>
        <strain evidence="2 3">YIM PH 21724</strain>
    </source>
</reference>
<feature type="compositionally biased region" description="Low complexity" evidence="1">
    <location>
        <begin position="27"/>
        <end position="36"/>
    </location>
</feature>
<evidence type="ECO:0000256" key="1">
    <source>
        <dbReference type="SAM" id="MobiDB-lite"/>
    </source>
</evidence>
<name>A0A3A4KMK1_9NOCA</name>
<dbReference type="SUPFAM" id="SSF75011">
    <property type="entry name" value="3-carboxy-cis,cis-mucoante lactonizing enzyme"/>
    <property type="match status" value="1"/>
</dbReference>
<comment type="caution">
    <text evidence="2">The sequence shown here is derived from an EMBL/GenBank/DDBJ whole genome shotgun (WGS) entry which is preliminary data.</text>
</comment>
<evidence type="ECO:0008006" key="4">
    <source>
        <dbReference type="Google" id="ProtNLM"/>
    </source>
</evidence>